<protein>
    <submittedName>
        <fullName evidence="1">Uncharacterized protein</fullName>
    </submittedName>
</protein>
<evidence type="ECO:0000313" key="1">
    <source>
        <dbReference type="EMBL" id="MFD1883868.1"/>
    </source>
</evidence>
<comment type="caution">
    <text evidence="1">The sequence shown here is derived from an EMBL/GenBank/DDBJ whole genome shotgun (WGS) entry which is preliminary data.</text>
</comment>
<dbReference type="PROSITE" id="PS51257">
    <property type="entry name" value="PROKAR_LIPOPROTEIN"/>
    <property type="match status" value="1"/>
</dbReference>
<dbReference type="Proteomes" id="UP001597213">
    <property type="component" value="Unassembled WGS sequence"/>
</dbReference>
<gene>
    <name evidence="1" type="ORF">ACFSCT_19325</name>
</gene>
<keyword evidence="2" id="KW-1185">Reference proteome</keyword>
<evidence type="ECO:0000313" key="2">
    <source>
        <dbReference type="Proteomes" id="UP001597213"/>
    </source>
</evidence>
<dbReference type="RefSeq" id="WP_379145549.1">
    <property type="nucleotide sequence ID" value="NZ_JBHUEN010000053.1"/>
</dbReference>
<dbReference type="EMBL" id="JBHUEN010000053">
    <property type="protein sequence ID" value="MFD1883868.1"/>
    <property type="molecule type" value="Genomic_DNA"/>
</dbReference>
<name>A0ABW4RDR2_9RHOB</name>
<sequence length="103" mass="10576">MKPVWGFLGGMVVIAGCAASGENLPFRIGDRTYVVGPALDAAGQNTGLIVTGPDGTPLTQADGPDADRVIREFCRTQGRLNGTTGRFVVSGGAGFWRYGGCGA</sequence>
<organism evidence="1 2">
    <name type="scientific">Paracoccus pacificus</name>
    <dbReference type="NCBI Taxonomy" id="1463598"/>
    <lineage>
        <taxon>Bacteria</taxon>
        <taxon>Pseudomonadati</taxon>
        <taxon>Pseudomonadota</taxon>
        <taxon>Alphaproteobacteria</taxon>
        <taxon>Rhodobacterales</taxon>
        <taxon>Paracoccaceae</taxon>
        <taxon>Paracoccus</taxon>
    </lineage>
</organism>
<proteinExistence type="predicted"/>
<accession>A0ABW4RDR2</accession>
<reference evidence="2" key="1">
    <citation type="journal article" date="2019" name="Int. J. Syst. Evol. Microbiol.">
        <title>The Global Catalogue of Microorganisms (GCM) 10K type strain sequencing project: providing services to taxonomists for standard genome sequencing and annotation.</title>
        <authorList>
            <consortium name="The Broad Institute Genomics Platform"/>
            <consortium name="The Broad Institute Genome Sequencing Center for Infectious Disease"/>
            <person name="Wu L."/>
            <person name="Ma J."/>
        </authorList>
    </citation>
    <scope>NUCLEOTIDE SEQUENCE [LARGE SCALE GENOMIC DNA]</scope>
    <source>
        <strain evidence="2">CCUG 56029</strain>
    </source>
</reference>